<dbReference type="Gene3D" id="1.10.150.290">
    <property type="entry name" value="S-adenosyl-L-methionine-dependent methyltransferases"/>
    <property type="match status" value="1"/>
</dbReference>
<dbReference type="Gene3D" id="3.40.50.150">
    <property type="entry name" value="Vaccinia Virus protein VP39"/>
    <property type="match status" value="1"/>
</dbReference>
<gene>
    <name evidence="4" type="ORF">FIL88_12880</name>
</gene>
<keyword evidence="5" id="KW-1185">Reference proteome</keyword>
<dbReference type="AlphaFoldDB" id="A0A545SNU0"/>
<keyword evidence="1 4" id="KW-0489">Methyltransferase</keyword>
<evidence type="ECO:0000256" key="2">
    <source>
        <dbReference type="ARBA" id="ARBA00022679"/>
    </source>
</evidence>
<evidence type="ECO:0000256" key="1">
    <source>
        <dbReference type="ARBA" id="ARBA00022603"/>
    </source>
</evidence>
<protein>
    <submittedName>
        <fullName evidence="4">SAM-dependent methyltransferase</fullName>
    </submittedName>
</protein>
<reference evidence="4 5" key="1">
    <citation type="submission" date="2019-06" db="EMBL/GenBank/DDBJ databases">
        <title>A novel species of marine bacteria.</title>
        <authorList>
            <person name="Wang Y."/>
        </authorList>
    </citation>
    <scope>NUCLEOTIDE SEQUENCE [LARGE SCALE GENOMIC DNA]</scope>
    <source>
        <strain evidence="4 5">MA1-10</strain>
    </source>
</reference>
<evidence type="ECO:0000256" key="3">
    <source>
        <dbReference type="SAM" id="MobiDB-lite"/>
    </source>
</evidence>
<dbReference type="InterPro" id="IPR050602">
    <property type="entry name" value="Malonyl-ACP_OMT"/>
</dbReference>
<proteinExistence type="predicted"/>
<evidence type="ECO:0000313" key="5">
    <source>
        <dbReference type="Proteomes" id="UP000315816"/>
    </source>
</evidence>
<dbReference type="Proteomes" id="UP000315816">
    <property type="component" value="Unassembled WGS sequence"/>
</dbReference>
<keyword evidence="2 4" id="KW-0808">Transferase</keyword>
<dbReference type="GO" id="GO:0032259">
    <property type="term" value="P:methylation"/>
    <property type="evidence" value="ECO:0007669"/>
    <property type="project" value="UniProtKB-KW"/>
</dbReference>
<evidence type="ECO:0000313" key="4">
    <source>
        <dbReference type="EMBL" id="TQV66614.1"/>
    </source>
</evidence>
<dbReference type="PANTHER" id="PTHR13090:SF1">
    <property type="entry name" value="ARGININE-HYDROXYLASE NDUFAF5, MITOCHONDRIAL"/>
    <property type="match status" value="1"/>
</dbReference>
<dbReference type="GO" id="GO:0030798">
    <property type="term" value="F:trans-aconitate 2-methyltransferase activity"/>
    <property type="evidence" value="ECO:0007669"/>
    <property type="project" value="InterPro"/>
</dbReference>
<dbReference type="InterPro" id="IPR023149">
    <property type="entry name" value="Trans_acon_MeTrfase_C"/>
</dbReference>
<dbReference type="SUPFAM" id="SSF53335">
    <property type="entry name" value="S-adenosyl-L-methionine-dependent methyltransferases"/>
    <property type="match status" value="1"/>
</dbReference>
<accession>A0A545SNU0</accession>
<sequence>MRLPDDTPKLTNRNQLAQNRRRATEDGMFLQELAADEVKDRLTEVNRTFTKPAIVTGFPQIWAENFPDAVIVPDDDVLSLEPGAHDLVIHGLSLHWANDPVGQIIQSRRALINDGMFMGVMFGGQTLSELRAILSEVEVARTGGLSPRVVPMGEIRDLGALLQRAGLALPVADSAVRQVTYADSYSLMRDLRLMGERNALEQRLIAPLNRAFFDDIKTRYAQHFPAGGNRITASFEMIFLTGWAPDESQQKPLRPGSAAARLADVLGTDETKLSD</sequence>
<dbReference type="PANTHER" id="PTHR13090">
    <property type="entry name" value="ARGININE-HYDROXYLASE NDUFAF5, MITOCHONDRIAL"/>
    <property type="match status" value="1"/>
</dbReference>
<dbReference type="EMBL" id="VICH01000009">
    <property type="protein sequence ID" value="TQV66614.1"/>
    <property type="molecule type" value="Genomic_DNA"/>
</dbReference>
<dbReference type="RefSeq" id="WP_142854279.1">
    <property type="nucleotide sequence ID" value="NZ_FXWW01000005.1"/>
</dbReference>
<dbReference type="InterPro" id="IPR029063">
    <property type="entry name" value="SAM-dependent_MTases_sf"/>
</dbReference>
<feature type="region of interest" description="Disordered" evidence="3">
    <location>
        <begin position="1"/>
        <end position="22"/>
    </location>
</feature>
<dbReference type="OrthoDB" id="9793723at2"/>
<organism evidence="4 5">
    <name type="scientific">Aliiroseovarius halocynthiae</name>
    <dbReference type="NCBI Taxonomy" id="985055"/>
    <lineage>
        <taxon>Bacteria</taxon>
        <taxon>Pseudomonadati</taxon>
        <taxon>Pseudomonadota</taxon>
        <taxon>Alphaproteobacteria</taxon>
        <taxon>Rhodobacterales</taxon>
        <taxon>Paracoccaceae</taxon>
        <taxon>Aliiroseovarius</taxon>
    </lineage>
</organism>
<comment type="caution">
    <text evidence="4">The sequence shown here is derived from an EMBL/GenBank/DDBJ whole genome shotgun (WGS) entry which is preliminary data.</text>
</comment>
<name>A0A545SNU0_9RHOB</name>